<feature type="transmembrane region" description="Helical" evidence="7">
    <location>
        <begin position="7"/>
        <end position="26"/>
    </location>
</feature>
<evidence type="ECO:0000313" key="10">
    <source>
        <dbReference type="Proteomes" id="UP000078084"/>
    </source>
</evidence>
<evidence type="ECO:0000256" key="6">
    <source>
        <dbReference type="ARBA" id="ARBA00023136"/>
    </source>
</evidence>
<dbReference type="EMBL" id="LBNE01000008">
    <property type="protein sequence ID" value="KKO71344.1"/>
    <property type="molecule type" value="Genomic_DNA"/>
</dbReference>
<name>A0A171KR27_9BURK</name>
<sequence>MLKSDDLGKLVLRLAVGILVLLHGLLKVVNGVGGPESMLVAKGLPGWLAYGAYLGEVLGPILIVMGTYTRVGALLVIVNMLFAFFLAHGGELTHLTRSGGWAPELPGMFLFGALAIFFLGAGRFSLSGAGGRYN</sequence>
<dbReference type="OrthoDB" id="280866at2"/>
<dbReference type="Proteomes" id="UP000292039">
    <property type="component" value="Unassembled WGS sequence"/>
</dbReference>
<evidence type="ECO:0000256" key="2">
    <source>
        <dbReference type="ARBA" id="ARBA00006679"/>
    </source>
</evidence>
<dbReference type="PANTHER" id="PTHR33452">
    <property type="entry name" value="OXIDOREDUCTASE CATD-RELATED"/>
    <property type="match status" value="1"/>
</dbReference>
<evidence type="ECO:0000313" key="9">
    <source>
        <dbReference type="EMBL" id="RZS70554.1"/>
    </source>
</evidence>
<keyword evidence="6 7" id="KW-0472">Membrane</keyword>
<dbReference type="GeneID" id="99726618"/>
<dbReference type="InterPro" id="IPR032808">
    <property type="entry name" value="DoxX"/>
</dbReference>
<evidence type="ECO:0000313" key="11">
    <source>
        <dbReference type="Proteomes" id="UP000292039"/>
    </source>
</evidence>
<feature type="transmembrane region" description="Helical" evidence="7">
    <location>
        <begin position="108"/>
        <end position="126"/>
    </location>
</feature>
<evidence type="ECO:0000256" key="3">
    <source>
        <dbReference type="ARBA" id="ARBA00022475"/>
    </source>
</evidence>
<comment type="subcellular location">
    <subcellularLocation>
        <location evidence="1">Cell membrane</location>
        <topology evidence="1">Multi-pass membrane protein</topology>
    </subcellularLocation>
</comment>
<dbReference type="Proteomes" id="UP000078084">
    <property type="component" value="Unassembled WGS sequence"/>
</dbReference>
<accession>A0A171KR27</accession>
<keyword evidence="10" id="KW-1185">Reference proteome</keyword>
<reference evidence="9 11" key="2">
    <citation type="submission" date="2019-02" db="EMBL/GenBank/DDBJ databases">
        <title>Genomic Encyclopedia of Type Strains, Phase IV (KMG-IV): sequencing the most valuable type-strain genomes for metagenomic binning, comparative biology and taxonomic classification.</title>
        <authorList>
            <person name="Goeker M."/>
        </authorList>
    </citation>
    <scope>NUCLEOTIDE SEQUENCE [LARGE SCALE GENOMIC DNA]</scope>
    <source>
        <strain evidence="9 11">DSM 16618</strain>
    </source>
</reference>
<dbReference type="PANTHER" id="PTHR33452:SF1">
    <property type="entry name" value="INNER MEMBRANE PROTEIN YPHA-RELATED"/>
    <property type="match status" value="1"/>
</dbReference>
<evidence type="ECO:0000256" key="7">
    <source>
        <dbReference type="SAM" id="Phobius"/>
    </source>
</evidence>
<evidence type="ECO:0000256" key="5">
    <source>
        <dbReference type="ARBA" id="ARBA00022989"/>
    </source>
</evidence>
<organism evidence="8 10">
    <name type="scientific">Kerstersia gyiorum</name>
    <dbReference type="NCBI Taxonomy" id="206506"/>
    <lineage>
        <taxon>Bacteria</taxon>
        <taxon>Pseudomonadati</taxon>
        <taxon>Pseudomonadota</taxon>
        <taxon>Betaproteobacteria</taxon>
        <taxon>Burkholderiales</taxon>
        <taxon>Alcaligenaceae</taxon>
        <taxon>Kerstersia</taxon>
    </lineage>
</organism>
<protein>
    <submittedName>
        <fullName evidence="8">GntR family transcriptional regulator</fullName>
    </submittedName>
    <submittedName>
        <fullName evidence="9">Putative oxidoreductase</fullName>
    </submittedName>
</protein>
<dbReference type="GO" id="GO:0005886">
    <property type="term" value="C:plasma membrane"/>
    <property type="evidence" value="ECO:0007669"/>
    <property type="project" value="UniProtKB-SubCell"/>
</dbReference>
<dbReference type="EMBL" id="SGWZ01000002">
    <property type="protein sequence ID" value="RZS70554.1"/>
    <property type="molecule type" value="Genomic_DNA"/>
</dbReference>
<proteinExistence type="inferred from homology"/>
<evidence type="ECO:0000313" key="8">
    <source>
        <dbReference type="EMBL" id="KKO71344.1"/>
    </source>
</evidence>
<comment type="caution">
    <text evidence="8">The sequence shown here is derived from an EMBL/GenBank/DDBJ whole genome shotgun (WGS) entry which is preliminary data.</text>
</comment>
<dbReference type="InterPro" id="IPR051907">
    <property type="entry name" value="DoxX-like_oxidoreductase"/>
</dbReference>
<evidence type="ECO:0000256" key="4">
    <source>
        <dbReference type="ARBA" id="ARBA00022692"/>
    </source>
</evidence>
<dbReference type="PATRIC" id="fig|206506.3.peg.2508"/>
<comment type="similarity">
    <text evidence="2">Belongs to the DoxX family.</text>
</comment>
<dbReference type="AlphaFoldDB" id="A0A171KR27"/>
<keyword evidence="3" id="KW-1003">Cell membrane</keyword>
<feature type="transmembrane region" description="Helical" evidence="7">
    <location>
        <begin position="46"/>
        <end position="64"/>
    </location>
</feature>
<dbReference type="RefSeq" id="WP_068372548.1">
    <property type="nucleotide sequence ID" value="NZ_CBCSEB010000001.1"/>
</dbReference>
<reference evidence="8 10" key="1">
    <citation type="submission" date="2015-04" db="EMBL/GenBank/DDBJ databases">
        <title>Genome sequence of Kerstersia gyiorum CG1.</title>
        <authorList>
            <person name="Greninger A.L."/>
            <person name="Kozyreva V."/>
            <person name="Chaturvedi V."/>
        </authorList>
    </citation>
    <scope>NUCLEOTIDE SEQUENCE [LARGE SCALE GENOMIC DNA]</scope>
    <source>
        <strain evidence="8 10">CG1</strain>
    </source>
</reference>
<dbReference type="Pfam" id="PF07681">
    <property type="entry name" value="DoxX"/>
    <property type="match status" value="1"/>
</dbReference>
<keyword evidence="4 7" id="KW-0812">Transmembrane</keyword>
<evidence type="ECO:0000256" key="1">
    <source>
        <dbReference type="ARBA" id="ARBA00004651"/>
    </source>
</evidence>
<keyword evidence="5 7" id="KW-1133">Transmembrane helix</keyword>
<gene>
    <name evidence="8" type="ORF">AAV32_11790</name>
    <name evidence="9" type="ORF">EV679_1961</name>
</gene>
<feature type="transmembrane region" description="Helical" evidence="7">
    <location>
        <begin position="71"/>
        <end position="88"/>
    </location>
</feature>